<dbReference type="RefSeq" id="WP_129471238.1">
    <property type="nucleotide sequence ID" value="NZ_SAWZ01000005.1"/>
</dbReference>
<gene>
    <name evidence="2" type="ORF">EPA99_10820</name>
</gene>
<dbReference type="CDD" id="cd01948">
    <property type="entry name" value="EAL"/>
    <property type="match status" value="1"/>
</dbReference>
<dbReference type="AlphaFoldDB" id="A0A4Q1JUD1"/>
<dbReference type="PANTHER" id="PTHR33121:SF76">
    <property type="entry name" value="SIGNALING PROTEIN"/>
    <property type="match status" value="1"/>
</dbReference>
<dbReference type="OrthoDB" id="6168558at2"/>
<dbReference type="InterPro" id="IPR050706">
    <property type="entry name" value="Cyclic-di-GMP_PDE-like"/>
</dbReference>
<sequence>MDHQNADALLQQVMAQIGSRSSSVDRNVEHILRAVHEHLHMDVAFISEFGPDQRVFRHVINESGRLSLQAGDRMSMEDGYCLKVVDGRLPELIPDTAQVPAAVSIPDTQAIPIGAHLSVPIILADGRLYGTFCCFSFAARPDLDERDLHMMRAFAQLAASQVQGDLDSLREHGAKVDRINAVLGKEQLRAVYQPIYRVSDAAIVGVECLSRFDAAPLRGPDKWFEEANDIGLGARLELHAMTTALSALAGTPGDFYISINMSPRTLVGCRILDHLHGISPHRLVVEITEHALVLDYLPLKETLRHLREAGVRFAVDDAGAGYSNMRHILTLQPDIIKLDISLTRGIDTDPGRKALAAAMVGFSRQTECHVVAEGVETQQELDTLQALGVDHVQGYHLSHPLPHEALVQTLRARAQPN</sequence>
<feature type="domain" description="EAL" evidence="1">
    <location>
        <begin position="172"/>
        <end position="414"/>
    </location>
</feature>
<evidence type="ECO:0000313" key="3">
    <source>
        <dbReference type="Proteomes" id="UP000289784"/>
    </source>
</evidence>
<dbReference type="Gene3D" id="3.20.20.450">
    <property type="entry name" value="EAL domain"/>
    <property type="match status" value="1"/>
</dbReference>
<dbReference type="InterPro" id="IPR029016">
    <property type="entry name" value="GAF-like_dom_sf"/>
</dbReference>
<keyword evidence="3" id="KW-1185">Reference proteome</keyword>
<dbReference type="InterPro" id="IPR003018">
    <property type="entry name" value="GAF"/>
</dbReference>
<organism evidence="2 3">
    <name type="scientific">Pseudoxanthomonas composti</name>
    <dbReference type="NCBI Taxonomy" id="2137479"/>
    <lineage>
        <taxon>Bacteria</taxon>
        <taxon>Pseudomonadati</taxon>
        <taxon>Pseudomonadota</taxon>
        <taxon>Gammaproteobacteria</taxon>
        <taxon>Lysobacterales</taxon>
        <taxon>Lysobacteraceae</taxon>
        <taxon>Pseudoxanthomonas</taxon>
    </lineage>
</organism>
<reference evidence="2 3" key="1">
    <citation type="submission" date="2019-01" db="EMBL/GenBank/DDBJ databases">
        <title>Pseudoxanthomonas composti sp. nov., isolated from compost.</title>
        <authorList>
            <person name="Yang G."/>
        </authorList>
    </citation>
    <scope>NUCLEOTIDE SEQUENCE [LARGE SCALE GENOMIC DNA]</scope>
    <source>
        <strain evidence="2 3">GSS15</strain>
    </source>
</reference>
<dbReference type="EMBL" id="SAWZ01000005">
    <property type="protein sequence ID" value="RXR05234.1"/>
    <property type="molecule type" value="Genomic_DNA"/>
</dbReference>
<dbReference type="Pfam" id="PF13185">
    <property type="entry name" value="GAF_2"/>
    <property type="match status" value="1"/>
</dbReference>
<evidence type="ECO:0000259" key="1">
    <source>
        <dbReference type="PROSITE" id="PS50883"/>
    </source>
</evidence>
<comment type="caution">
    <text evidence="2">The sequence shown here is derived from an EMBL/GenBank/DDBJ whole genome shotgun (WGS) entry which is preliminary data.</text>
</comment>
<dbReference type="SUPFAM" id="SSF55781">
    <property type="entry name" value="GAF domain-like"/>
    <property type="match status" value="1"/>
</dbReference>
<dbReference type="Pfam" id="PF00563">
    <property type="entry name" value="EAL"/>
    <property type="match status" value="1"/>
</dbReference>
<dbReference type="SMART" id="SM00052">
    <property type="entry name" value="EAL"/>
    <property type="match status" value="1"/>
</dbReference>
<evidence type="ECO:0000313" key="2">
    <source>
        <dbReference type="EMBL" id="RXR05234.1"/>
    </source>
</evidence>
<dbReference type="SUPFAM" id="SSF141868">
    <property type="entry name" value="EAL domain-like"/>
    <property type="match status" value="1"/>
</dbReference>
<dbReference type="SMART" id="SM00065">
    <property type="entry name" value="GAF"/>
    <property type="match status" value="1"/>
</dbReference>
<accession>A0A4Q1JUD1</accession>
<dbReference type="PANTHER" id="PTHR33121">
    <property type="entry name" value="CYCLIC DI-GMP PHOSPHODIESTERASE PDEF"/>
    <property type="match status" value="1"/>
</dbReference>
<dbReference type="PROSITE" id="PS50883">
    <property type="entry name" value="EAL"/>
    <property type="match status" value="1"/>
</dbReference>
<dbReference type="InterPro" id="IPR001633">
    <property type="entry name" value="EAL_dom"/>
</dbReference>
<dbReference type="InterPro" id="IPR035919">
    <property type="entry name" value="EAL_sf"/>
</dbReference>
<proteinExistence type="predicted"/>
<name>A0A4Q1JUD1_9GAMM</name>
<dbReference type="Proteomes" id="UP000289784">
    <property type="component" value="Unassembled WGS sequence"/>
</dbReference>
<dbReference type="GO" id="GO:0071111">
    <property type="term" value="F:cyclic-guanylate-specific phosphodiesterase activity"/>
    <property type="evidence" value="ECO:0007669"/>
    <property type="project" value="InterPro"/>
</dbReference>
<dbReference type="Gene3D" id="3.30.450.40">
    <property type="match status" value="1"/>
</dbReference>
<protein>
    <submittedName>
        <fullName evidence="2">EAL domain-containing protein</fullName>
    </submittedName>
</protein>